<protein>
    <recommendedName>
        <fullName evidence="4">ADP,ATP carrier protein</fullName>
    </recommendedName>
</protein>
<dbReference type="Proteomes" id="UP000292958">
    <property type="component" value="Unassembled WGS sequence"/>
</dbReference>
<evidence type="ECO:0000256" key="1">
    <source>
        <dbReference type="SAM" id="Phobius"/>
    </source>
</evidence>
<reference evidence="2 3" key="1">
    <citation type="submission" date="2019-02" db="EMBL/GenBank/DDBJ databases">
        <title>Genomic Encyclopedia of Archaeal and Bacterial Type Strains, Phase II (KMG-II): from individual species to whole genera.</title>
        <authorList>
            <person name="Goeker M."/>
        </authorList>
    </citation>
    <scope>NUCLEOTIDE SEQUENCE [LARGE SCALE GENOMIC DNA]</scope>
    <source>
        <strain evidence="2 3">DSM 18101</strain>
    </source>
</reference>
<evidence type="ECO:0000313" key="3">
    <source>
        <dbReference type="Proteomes" id="UP000292958"/>
    </source>
</evidence>
<feature type="transmembrane region" description="Helical" evidence="1">
    <location>
        <begin position="77"/>
        <end position="95"/>
    </location>
</feature>
<feature type="transmembrane region" description="Helical" evidence="1">
    <location>
        <begin position="209"/>
        <end position="233"/>
    </location>
</feature>
<keyword evidence="1" id="KW-0472">Membrane</keyword>
<evidence type="ECO:0000313" key="2">
    <source>
        <dbReference type="EMBL" id="RZU38792.1"/>
    </source>
</evidence>
<feature type="transmembrane region" description="Helical" evidence="1">
    <location>
        <begin position="50"/>
        <end position="70"/>
    </location>
</feature>
<feature type="transmembrane region" description="Helical" evidence="1">
    <location>
        <begin position="107"/>
        <end position="129"/>
    </location>
</feature>
<comment type="caution">
    <text evidence="2">The sequence shown here is derived from an EMBL/GenBank/DDBJ whole genome shotgun (WGS) entry which is preliminary data.</text>
</comment>
<feature type="transmembrane region" description="Helical" evidence="1">
    <location>
        <begin position="253"/>
        <end position="274"/>
    </location>
</feature>
<feature type="transmembrane region" description="Helical" evidence="1">
    <location>
        <begin position="141"/>
        <end position="162"/>
    </location>
</feature>
<organism evidence="2 3">
    <name type="scientific">Edaphobacter modestus</name>
    <dbReference type="NCBI Taxonomy" id="388466"/>
    <lineage>
        <taxon>Bacteria</taxon>
        <taxon>Pseudomonadati</taxon>
        <taxon>Acidobacteriota</taxon>
        <taxon>Terriglobia</taxon>
        <taxon>Terriglobales</taxon>
        <taxon>Acidobacteriaceae</taxon>
        <taxon>Edaphobacter</taxon>
    </lineage>
</organism>
<feature type="transmembrane region" description="Helical" evidence="1">
    <location>
        <begin position="12"/>
        <end position="30"/>
    </location>
</feature>
<feature type="transmembrane region" description="Helical" evidence="1">
    <location>
        <begin position="286"/>
        <end position="310"/>
    </location>
</feature>
<keyword evidence="3" id="KW-1185">Reference proteome</keyword>
<dbReference type="EMBL" id="SHKW01000001">
    <property type="protein sequence ID" value="RZU38792.1"/>
    <property type="molecule type" value="Genomic_DNA"/>
</dbReference>
<accession>A0A4Q7YM42</accession>
<dbReference type="AlphaFoldDB" id="A0A4Q7YM42"/>
<name>A0A4Q7YM42_9BACT</name>
<keyword evidence="1" id="KW-1133">Transmembrane helix</keyword>
<gene>
    <name evidence="2" type="ORF">BDD14_0070</name>
</gene>
<feature type="transmembrane region" description="Helical" evidence="1">
    <location>
        <begin position="168"/>
        <end position="188"/>
    </location>
</feature>
<feature type="transmembrane region" description="Helical" evidence="1">
    <location>
        <begin position="376"/>
        <end position="398"/>
    </location>
</feature>
<sequence length="429" mass="46942">MIKSFTTRLSDSSFPILVLSYSILMMHYVFSRAFRDSLLGSRLPVSELAGLTFLGTLLAITLSLVCSLFLRSSARIHVIRFFYLINAVAETIIAFQYQTHSWMLRAYYIEVSASTAIGLSLIWVLIGDWTSNCNQGNTNKVPSVLISGTAAGMFAGFGLVHLPSASNFRASLLMLAVMDVCVSAFLLLHRDGSCVTAGKKRFEDLNEVGKHWSSAVVRMLAIVTILGATASTLLDLVFRVRVAEHFGSQADRIHFLGALQGFLCLGALLSQFAVRRITGGPWAKRCLTLYPGILTAAALASVAMPVFHVFEFLRIGEYSLRNSASRCGIEMVYAALPDRLRVEVRPLVDVVGERLGDMSAAGILHLLLLGRTGMNFGYTLLVVASLGTALWICSEWLLRRVDHMKAVAESDNETQLPLQKLAREGAVLA</sequence>
<proteinExistence type="predicted"/>
<evidence type="ECO:0008006" key="4">
    <source>
        <dbReference type="Google" id="ProtNLM"/>
    </source>
</evidence>
<keyword evidence="1" id="KW-0812">Transmembrane</keyword>